<evidence type="ECO:0000256" key="5">
    <source>
        <dbReference type="ARBA" id="ARBA00022801"/>
    </source>
</evidence>
<dbReference type="GO" id="GO:0016787">
    <property type="term" value="F:hydrolase activity"/>
    <property type="evidence" value="ECO:0007669"/>
    <property type="project" value="UniProtKB-KW"/>
</dbReference>
<evidence type="ECO:0000259" key="9">
    <source>
        <dbReference type="Pfam" id="PF01850"/>
    </source>
</evidence>
<evidence type="ECO:0000256" key="6">
    <source>
        <dbReference type="ARBA" id="ARBA00022842"/>
    </source>
</evidence>
<keyword evidence="10" id="KW-0255">Endonuclease</keyword>
<dbReference type="GO" id="GO:0000287">
    <property type="term" value="F:magnesium ion binding"/>
    <property type="evidence" value="ECO:0007669"/>
    <property type="project" value="UniProtKB-UniRule"/>
</dbReference>
<name>A0A7W8XX65_9HYPH</name>
<reference evidence="10 11" key="1">
    <citation type="submission" date="2020-08" db="EMBL/GenBank/DDBJ databases">
        <title>Genomic Encyclopedia of Type Strains, Phase IV (KMG-V): Genome sequencing to study the core and pangenomes of soil and plant-associated prokaryotes.</title>
        <authorList>
            <person name="Whitman W."/>
        </authorList>
    </citation>
    <scope>NUCLEOTIDE SEQUENCE [LARGE SCALE GENOMIC DNA]</scope>
    <source>
        <strain evidence="10 11">SEMIA 4064</strain>
    </source>
</reference>
<dbReference type="HAMAP" id="MF_00265">
    <property type="entry name" value="VapC_Nob1"/>
    <property type="match status" value="1"/>
</dbReference>
<dbReference type="EC" id="3.1.-.-" evidence="8"/>
<dbReference type="InterPro" id="IPR029060">
    <property type="entry name" value="PIN-like_dom_sf"/>
</dbReference>
<evidence type="ECO:0000256" key="8">
    <source>
        <dbReference type="HAMAP-Rule" id="MF_00265"/>
    </source>
</evidence>
<dbReference type="InterPro" id="IPR002716">
    <property type="entry name" value="PIN_dom"/>
</dbReference>
<dbReference type="EMBL" id="JACHBI010000017">
    <property type="protein sequence ID" value="MBB5577207.1"/>
    <property type="molecule type" value="Genomic_DNA"/>
</dbReference>
<keyword evidence="5 8" id="KW-0378">Hydrolase</keyword>
<dbReference type="Gene3D" id="3.40.50.1010">
    <property type="entry name" value="5'-nuclease"/>
    <property type="match status" value="1"/>
</dbReference>
<keyword evidence="3 8" id="KW-0540">Nuclease</keyword>
<comment type="cofactor">
    <cofactor evidence="1 8">
        <name>Mg(2+)</name>
        <dbReference type="ChEBI" id="CHEBI:18420"/>
    </cofactor>
</comment>
<dbReference type="PANTHER" id="PTHR33653:SF1">
    <property type="entry name" value="RIBONUCLEASE VAPC2"/>
    <property type="match status" value="1"/>
</dbReference>
<protein>
    <recommendedName>
        <fullName evidence="8">Ribonuclease VapC</fullName>
        <shortName evidence="8">RNase VapC</shortName>
        <ecNumber evidence="8">3.1.-.-</ecNumber>
    </recommendedName>
    <alternativeName>
        <fullName evidence="8">Toxin VapC</fullName>
    </alternativeName>
</protein>
<evidence type="ECO:0000313" key="10">
    <source>
        <dbReference type="EMBL" id="MBB5577207.1"/>
    </source>
</evidence>
<evidence type="ECO:0000256" key="4">
    <source>
        <dbReference type="ARBA" id="ARBA00022723"/>
    </source>
</evidence>
<keyword evidence="2 8" id="KW-1277">Toxin-antitoxin system</keyword>
<feature type="domain" description="PIN" evidence="9">
    <location>
        <begin position="4"/>
        <end position="125"/>
    </location>
</feature>
<proteinExistence type="inferred from homology"/>
<feature type="binding site" evidence="8">
    <location>
        <position position="7"/>
    </location>
    <ligand>
        <name>Mg(2+)</name>
        <dbReference type="ChEBI" id="CHEBI:18420"/>
    </ligand>
</feature>
<evidence type="ECO:0000313" key="11">
    <source>
        <dbReference type="Proteomes" id="UP000549882"/>
    </source>
</evidence>
<comment type="caution">
    <text evidence="10">The sequence shown here is derived from an EMBL/GenBank/DDBJ whole genome shotgun (WGS) entry which is preliminary data.</text>
</comment>
<feature type="binding site" evidence="8">
    <location>
        <position position="98"/>
    </location>
    <ligand>
        <name>Mg(2+)</name>
        <dbReference type="ChEBI" id="CHEBI:18420"/>
    </ligand>
</feature>
<evidence type="ECO:0000256" key="1">
    <source>
        <dbReference type="ARBA" id="ARBA00001946"/>
    </source>
</evidence>
<dbReference type="GO" id="GO:0004519">
    <property type="term" value="F:endonuclease activity"/>
    <property type="evidence" value="ECO:0007669"/>
    <property type="project" value="UniProtKB-KW"/>
</dbReference>
<keyword evidence="11" id="KW-1185">Reference proteome</keyword>
<dbReference type="Proteomes" id="UP000549882">
    <property type="component" value="Unassembled WGS sequence"/>
</dbReference>
<dbReference type="Pfam" id="PF01850">
    <property type="entry name" value="PIN"/>
    <property type="match status" value="1"/>
</dbReference>
<dbReference type="PANTHER" id="PTHR33653">
    <property type="entry name" value="RIBONUCLEASE VAPC2"/>
    <property type="match status" value="1"/>
</dbReference>
<evidence type="ECO:0000256" key="7">
    <source>
        <dbReference type="ARBA" id="ARBA00038093"/>
    </source>
</evidence>
<comment type="function">
    <text evidence="8">Toxic component of a toxin-antitoxin (TA) system. An RNase.</text>
</comment>
<dbReference type="NCBIfam" id="NF010285">
    <property type="entry name" value="PRK13725.1"/>
    <property type="match status" value="1"/>
</dbReference>
<keyword evidence="6 8" id="KW-0460">Magnesium</keyword>
<organism evidence="10 11">
    <name type="scientific">Rhizobium paranaense</name>
    <dbReference type="NCBI Taxonomy" id="1650438"/>
    <lineage>
        <taxon>Bacteria</taxon>
        <taxon>Pseudomonadati</taxon>
        <taxon>Pseudomonadota</taxon>
        <taxon>Alphaproteobacteria</taxon>
        <taxon>Hyphomicrobiales</taxon>
        <taxon>Rhizobiaceae</taxon>
        <taxon>Rhizobium/Agrobacterium group</taxon>
        <taxon>Rhizobium</taxon>
    </lineage>
</organism>
<dbReference type="GO" id="GO:0004540">
    <property type="term" value="F:RNA nuclease activity"/>
    <property type="evidence" value="ECO:0007669"/>
    <property type="project" value="InterPro"/>
</dbReference>
<keyword evidence="4 8" id="KW-0479">Metal-binding</keyword>
<dbReference type="InterPro" id="IPR050556">
    <property type="entry name" value="Type_II_TA_system_RNase"/>
</dbReference>
<keyword evidence="8" id="KW-0800">Toxin</keyword>
<dbReference type="InterPro" id="IPR022907">
    <property type="entry name" value="VapC_family"/>
</dbReference>
<sequence length="139" mass="15418">MLRYMLDTNLCIRLLRDRPKGLRDRFNENADALCISTIILNELLYGAEKSADPVKHRASVENFAARLVILQFDEAAAAHAANIRAVLERKGQMIGGYDVLIAGHARSAGLSVITGNLREFTRVDGLIAEDWLPEKPDSN</sequence>
<evidence type="ECO:0000256" key="3">
    <source>
        <dbReference type="ARBA" id="ARBA00022722"/>
    </source>
</evidence>
<dbReference type="SUPFAM" id="SSF88723">
    <property type="entry name" value="PIN domain-like"/>
    <property type="match status" value="1"/>
</dbReference>
<dbReference type="AlphaFoldDB" id="A0A7W8XX65"/>
<gene>
    <name evidence="8" type="primary">vapC</name>
    <name evidence="10" type="ORF">GGD50_005858</name>
</gene>
<dbReference type="RefSeq" id="WP_183940418.1">
    <property type="nucleotide sequence ID" value="NZ_JACHBI010000017.1"/>
</dbReference>
<evidence type="ECO:0000256" key="2">
    <source>
        <dbReference type="ARBA" id="ARBA00022649"/>
    </source>
</evidence>
<accession>A0A7W8XX65</accession>
<dbReference type="GO" id="GO:0090729">
    <property type="term" value="F:toxin activity"/>
    <property type="evidence" value="ECO:0007669"/>
    <property type="project" value="UniProtKB-KW"/>
</dbReference>
<comment type="similarity">
    <text evidence="7 8">Belongs to the PINc/VapC protein family.</text>
</comment>